<dbReference type="SUPFAM" id="SSF51064">
    <property type="entry name" value="Head domain of nucleotide exchange factor GrpE"/>
    <property type="match status" value="1"/>
</dbReference>
<comment type="similarity">
    <text evidence="1 3 5">Belongs to the GrpE family.</text>
</comment>
<comment type="caution">
    <text evidence="6">The sequence shown here is derived from an EMBL/GenBank/DDBJ whole genome shotgun (WGS) entry which is preliminary data.</text>
</comment>
<evidence type="ECO:0000256" key="4">
    <source>
        <dbReference type="RuleBase" id="RU000639"/>
    </source>
</evidence>
<dbReference type="InterPro" id="IPR013805">
    <property type="entry name" value="GrpE_CC"/>
</dbReference>
<evidence type="ECO:0000256" key="5">
    <source>
        <dbReference type="RuleBase" id="RU004478"/>
    </source>
</evidence>
<dbReference type="GO" id="GO:0000774">
    <property type="term" value="F:adenyl-nucleotide exchange factor activity"/>
    <property type="evidence" value="ECO:0007669"/>
    <property type="project" value="InterPro"/>
</dbReference>
<dbReference type="PROSITE" id="PS01071">
    <property type="entry name" value="GRPE"/>
    <property type="match status" value="1"/>
</dbReference>
<dbReference type="Gene3D" id="3.90.20.20">
    <property type="match status" value="1"/>
</dbReference>
<evidence type="ECO:0000313" key="7">
    <source>
        <dbReference type="Proteomes" id="UP000177954"/>
    </source>
</evidence>
<dbReference type="STRING" id="1802129.A3J04_02605"/>
<dbReference type="HAMAP" id="MF_01151">
    <property type="entry name" value="GrpE"/>
    <property type="match status" value="1"/>
</dbReference>
<comment type="subcellular location">
    <subcellularLocation>
        <location evidence="3">Cytoplasm</location>
    </subcellularLocation>
</comment>
<evidence type="ECO:0000256" key="2">
    <source>
        <dbReference type="ARBA" id="ARBA00023186"/>
    </source>
</evidence>
<dbReference type="PANTHER" id="PTHR21237:SF23">
    <property type="entry name" value="GRPE PROTEIN HOMOLOG, MITOCHONDRIAL"/>
    <property type="match status" value="1"/>
</dbReference>
<dbReference type="GO" id="GO:0051087">
    <property type="term" value="F:protein-folding chaperone binding"/>
    <property type="evidence" value="ECO:0007669"/>
    <property type="project" value="InterPro"/>
</dbReference>
<dbReference type="InterPro" id="IPR000740">
    <property type="entry name" value="GrpE"/>
</dbReference>
<dbReference type="Proteomes" id="UP000177954">
    <property type="component" value="Unassembled WGS sequence"/>
</dbReference>
<sequence>MAKDSEQDDINIVEEDDGVSSRIDKLKKELEICGKEKEEYLKGWQRAKADFINAEREANGRSATKVYFTESDLLKEFLSLADSFETALKREDAPGQWLAGMKNMYELLLQAFALYKVTKISTRGEKFDPRYHEAVATIEADDEEKDDSIIEEIQTGYVRDNEILRPAKVKVAKFKNRGQN</sequence>
<dbReference type="PANTHER" id="PTHR21237">
    <property type="entry name" value="GRPE PROTEIN"/>
    <property type="match status" value="1"/>
</dbReference>
<keyword evidence="3 4" id="KW-0346">Stress response</keyword>
<dbReference type="EMBL" id="MHNZ01000027">
    <property type="protein sequence ID" value="OGZ56128.1"/>
    <property type="molecule type" value="Genomic_DNA"/>
</dbReference>
<dbReference type="AlphaFoldDB" id="A0A1G2H2D8"/>
<evidence type="ECO:0000313" key="6">
    <source>
        <dbReference type="EMBL" id="OGZ56128.1"/>
    </source>
</evidence>
<reference evidence="6 7" key="1">
    <citation type="journal article" date="2016" name="Nat. Commun.">
        <title>Thousands of microbial genomes shed light on interconnected biogeochemical processes in an aquifer system.</title>
        <authorList>
            <person name="Anantharaman K."/>
            <person name="Brown C.T."/>
            <person name="Hug L.A."/>
            <person name="Sharon I."/>
            <person name="Castelle C.J."/>
            <person name="Probst A.J."/>
            <person name="Thomas B.C."/>
            <person name="Singh A."/>
            <person name="Wilkins M.J."/>
            <person name="Karaoz U."/>
            <person name="Brodie E.L."/>
            <person name="Williams K.H."/>
            <person name="Hubbard S.S."/>
            <person name="Banfield J.F."/>
        </authorList>
    </citation>
    <scope>NUCLEOTIDE SEQUENCE [LARGE SCALE GENOMIC DNA]</scope>
</reference>
<dbReference type="PRINTS" id="PR00773">
    <property type="entry name" value="GRPEPROTEIN"/>
</dbReference>
<dbReference type="InterPro" id="IPR009012">
    <property type="entry name" value="GrpE_head"/>
</dbReference>
<comment type="subunit">
    <text evidence="3">Homodimer.</text>
</comment>
<dbReference type="GO" id="GO:0006457">
    <property type="term" value="P:protein folding"/>
    <property type="evidence" value="ECO:0007669"/>
    <property type="project" value="InterPro"/>
</dbReference>
<organism evidence="6 7">
    <name type="scientific">Candidatus Ryanbacteria bacterium RIFCSPLOWO2_02_FULL_47_14</name>
    <dbReference type="NCBI Taxonomy" id="1802129"/>
    <lineage>
        <taxon>Bacteria</taxon>
        <taxon>Candidatus Ryaniibacteriota</taxon>
    </lineage>
</organism>
<keyword evidence="2 3" id="KW-0143">Chaperone</keyword>
<evidence type="ECO:0000256" key="1">
    <source>
        <dbReference type="ARBA" id="ARBA00009054"/>
    </source>
</evidence>
<dbReference type="Pfam" id="PF01025">
    <property type="entry name" value="GrpE"/>
    <property type="match status" value="1"/>
</dbReference>
<proteinExistence type="inferred from homology"/>
<gene>
    <name evidence="3" type="primary">grpE</name>
    <name evidence="6" type="ORF">A3J04_02605</name>
</gene>
<name>A0A1G2H2D8_9BACT</name>
<protein>
    <recommendedName>
        <fullName evidence="3 4">Protein GrpE</fullName>
    </recommendedName>
    <alternativeName>
        <fullName evidence="3">HSP-70 cofactor</fullName>
    </alternativeName>
</protein>
<evidence type="ECO:0000256" key="3">
    <source>
        <dbReference type="HAMAP-Rule" id="MF_01151"/>
    </source>
</evidence>
<dbReference type="Gene3D" id="2.30.22.10">
    <property type="entry name" value="Head domain of nucleotide exchange factor GrpE"/>
    <property type="match status" value="1"/>
</dbReference>
<accession>A0A1G2H2D8</accession>
<dbReference type="GO" id="GO:0051082">
    <property type="term" value="F:unfolded protein binding"/>
    <property type="evidence" value="ECO:0007669"/>
    <property type="project" value="TreeGrafter"/>
</dbReference>
<keyword evidence="3" id="KW-0963">Cytoplasm</keyword>
<dbReference type="GO" id="GO:0042803">
    <property type="term" value="F:protein homodimerization activity"/>
    <property type="evidence" value="ECO:0007669"/>
    <property type="project" value="InterPro"/>
</dbReference>
<comment type="function">
    <text evidence="3 4">Participates actively in the response to hyperosmotic and heat shock by preventing the aggregation of stress-denatured proteins, in association with DnaK and GrpE. It is the nucleotide exchange factor for DnaK and may function as a thermosensor. Unfolded proteins bind initially to DnaJ; upon interaction with the DnaJ-bound protein, DnaK hydrolyzes its bound ATP, resulting in the formation of a stable complex. GrpE releases ADP from DnaK; ATP binding to DnaK triggers the release of the substrate protein, thus completing the reaction cycle. Several rounds of ATP-dependent interactions between DnaJ, DnaK and GrpE are required for fully efficient folding.</text>
</comment>
<dbReference type="SUPFAM" id="SSF58014">
    <property type="entry name" value="Coiled-coil domain of nucleotide exchange factor GrpE"/>
    <property type="match status" value="1"/>
</dbReference>
<dbReference type="GO" id="GO:0005737">
    <property type="term" value="C:cytoplasm"/>
    <property type="evidence" value="ECO:0007669"/>
    <property type="project" value="UniProtKB-SubCell"/>
</dbReference>